<dbReference type="RefSeq" id="WP_217973625.1">
    <property type="nucleotide sequence ID" value="NZ_JAHTBI010000010.1"/>
</dbReference>
<dbReference type="EMBL" id="JAHTBI010000010">
    <property type="protein sequence ID" value="MBV6286102.1"/>
    <property type="molecule type" value="Genomic_DNA"/>
</dbReference>
<protein>
    <submittedName>
        <fullName evidence="2">DUF2599 domain-containing protein</fullName>
    </submittedName>
</protein>
<dbReference type="Pfam" id="PF10783">
    <property type="entry name" value="DUF2599"/>
    <property type="match status" value="2"/>
</dbReference>
<keyword evidence="1" id="KW-0732">Signal</keyword>
<reference evidence="2" key="1">
    <citation type="journal article" date="2022" name="Int. J. Syst. Evol. Microbiol.">
        <title>Pseudomonas aegrilactucae sp. nov. and Pseudomonas morbosilactucae sp. nov., pathogens causing bacterial rot of lettuce in Japan.</title>
        <authorList>
            <person name="Sawada H."/>
            <person name="Fujikawa T."/>
            <person name="Satou M."/>
        </authorList>
    </citation>
    <scope>NUCLEOTIDE SEQUENCE</scope>
    <source>
        <strain evidence="2">MAFF 301350</strain>
    </source>
</reference>
<feature type="signal peptide" evidence="1">
    <location>
        <begin position="1"/>
        <end position="26"/>
    </location>
</feature>
<comment type="caution">
    <text evidence="2">The sequence shown here is derived from an EMBL/GenBank/DDBJ whole genome shotgun (WGS) entry which is preliminary data.</text>
</comment>
<evidence type="ECO:0000313" key="3">
    <source>
        <dbReference type="Proteomes" id="UP001106592"/>
    </source>
</evidence>
<dbReference type="Proteomes" id="UP001106592">
    <property type="component" value="Unassembled WGS sequence"/>
</dbReference>
<proteinExistence type="predicted"/>
<evidence type="ECO:0000313" key="2">
    <source>
        <dbReference type="EMBL" id="MBV6286102.1"/>
    </source>
</evidence>
<reference evidence="2" key="2">
    <citation type="journal article" date="2023" name="Plant Pathol.">
        <title>Dismantling and reorganizing Pseudomonas marginalis sensu#lato.</title>
        <authorList>
            <person name="Sawada H."/>
            <person name="Fujikawa T."/>
            <person name="Satou M."/>
        </authorList>
    </citation>
    <scope>NUCLEOTIDE SEQUENCE</scope>
    <source>
        <strain evidence="2">MAFF 301350</strain>
    </source>
</reference>
<gene>
    <name evidence="2" type="ORF">KUO17_03445</name>
</gene>
<feature type="chain" id="PRO_5040368517" evidence="1">
    <location>
        <begin position="27"/>
        <end position="531"/>
    </location>
</feature>
<dbReference type="AlphaFoldDB" id="A0A9Q2XF10"/>
<evidence type="ECO:0000256" key="1">
    <source>
        <dbReference type="SAM" id="SignalP"/>
    </source>
</evidence>
<accession>A0A9Q2XF10</accession>
<name>A0A9Q2XF10_9PSED</name>
<dbReference type="PROSITE" id="PS51257">
    <property type="entry name" value="PROKAR_LIPOPROTEIN"/>
    <property type="match status" value="1"/>
</dbReference>
<organism evidence="2 3">
    <name type="scientific">Pseudomonas aegrilactucae</name>
    <dbReference type="NCBI Taxonomy" id="2854028"/>
    <lineage>
        <taxon>Bacteria</taxon>
        <taxon>Pseudomonadati</taxon>
        <taxon>Pseudomonadota</taxon>
        <taxon>Gammaproteobacteria</taxon>
        <taxon>Pseudomonadales</taxon>
        <taxon>Pseudomonadaceae</taxon>
        <taxon>Pseudomonas</taxon>
    </lineage>
</organism>
<keyword evidence="3" id="KW-1185">Reference proteome</keyword>
<dbReference type="InterPro" id="IPR019719">
    <property type="entry name" value="DUF2599"/>
</dbReference>
<sequence>MKKITTGFLSVTAWILSCTALSGVNAQEGIYIDSATWALRDSPRAKQPTWTLSIVPTAKGRSMGEQEFAQAFEELSRNHSQDWQWRVYDRGVMQQQFECHARYTKEKYDWNIEPFRPSVPDQAQLWAEGCNPIDQQSIDRLNQIAAGDESGSTLLVGMRLAENLTKRYYDTRDNCGTSNRPAFLCSGIIMRVVDRAKVNPVWNTSRTSQKEGHKGVSFSYMRTDTKFAALAWHNNSGIIFFPKLSAPAGKSNPEVLCAFPVDAYGWHRTDGPCDKPENSCRGKGITTGAQWLAHFRSPGAQHEKCGFDVSKNAKDNNPAADFMAIRDAMKLLGNDLFDQWNELVLYPWQQNTPETVPLEAFFYSGQGVEEARKNQTDFYNQAGRVIPIVRITLPASFDRRDPPGKVDKSEARFDFFAVDQAIIRGTAAPSARCANYFDSANWITRGTMVSLSVVPSACGRYVGDADLDNAIAELMHKHGLDSQWTTNDGGGMRAQLECVSRYARDFAQWNLEAFRPKLSSEETRLASCNPS</sequence>